<evidence type="ECO:0000313" key="10">
    <source>
        <dbReference type="Proteomes" id="UP000007648"/>
    </source>
</evidence>
<evidence type="ECO:0000256" key="1">
    <source>
        <dbReference type="ARBA" id="ARBA00009228"/>
    </source>
</evidence>
<dbReference type="RefSeq" id="XP_031819170.1">
    <property type="nucleotide sequence ID" value="XM_031963310.1"/>
</dbReference>
<evidence type="ECO:0000256" key="7">
    <source>
        <dbReference type="SAM" id="SignalP"/>
    </source>
</evidence>
<dbReference type="FunFam" id="2.40.10.10:FF:000021">
    <property type="entry name" value="Kallikrein 1"/>
    <property type="match status" value="1"/>
</dbReference>
<dbReference type="FunFam" id="2.40.10.10:FF:000010">
    <property type="entry name" value="Kallikrein related peptidase 11"/>
    <property type="match status" value="1"/>
</dbReference>
<dbReference type="FunCoup" id="G3VAT3">
    <property type="interactions" value="223"/>
</dbReference>
<keyword evidence="2 6" id="KW-0645">Protease</keyword>
<evidence type="ECO:0000259" key="8">
    <source>
        <dbReference type="PROSITE" id="PS50240"/>
    </source>
</evidence>
<dbReference type="InterPro" id="IPR001314">
    <property type="entry name" value="Peptidase_S1A"/>
</dbReference>
<dbReference type="SMART" id="SM00020">
    <property type="entry name" value="Tryp_SPc"/>
    <property type="match status" value="1"/>
</dbReference>
<dbReference type="PANTHER" id="PTHR24271:SF45">
    <property type="entry name" value="KALLIKREIN-7"/>
    <property type="match status" value="1"/>
</dbReference>
<dbReference type="CDD" id="cd00190">
    <property type="entry name" value="Tryp_SPc"/>
    <property type="match status" value="1"/>
</dbReference>
<organism evidence="9 10">
    <name type="scientific">Sarcophilus harrisii</name>
    <name type="common">Tasmanian devil</name>
    <name type="synonym">Sarcophilus laniarius</name>
    <dbReference type="NCBI Taxonomy" id="9305"/>
    <lineage>
        <taxon>Eukaryota</taxon>
        <taxon>Metazoa</taxon>
        <taxon>Chordata</taxon>
        <taxon>Craniata</taxon>
        <taxon>Vertebrata</taxon>
        <taxon>Euteleostomi</taxon>
        <taxon>Mammalia</taxon>
        <taxon>Metatheria</taxon>
        <taxon>Dasyuromorphia</taxon>
        <taxon>Dasyuridae</taxon>
        <taxon>Sarcophilus</taxon>
    </lineage>
</organism>
<sequence length="259" mass="28467">MAPGCYLWLLQLLLLAAVPWAQGREGESEREGEKIIEGVECNRNSHAWQVALFNGNQLHCGGVLVSPFWVLTAAHCMMPYYNVHLGKHNLRGRERGSQVIQASKSYRHPQYSTVTHVNDIMLIKLSRPVRMRSNIKAATLPSKCTSPGATCTVSGWGTTTSPTVTYPEKLQCTDVNIISTSECKKVYKDLLKESMLCAGKAGSKTNACNGDSGGPLVCDGVLQGLVSWGTFPCGQPNDPGVYTEVCKFMPWIRKTMRRS</sequence>
<evidence type="ECO:0000256" key="4">
    <source>
        <dbReference type="ARBA" id="ARBA00022825"/>
    </source>
</evidence>
<dbReference type="InterPro" id="IPR033116">
    <property type="entry name" value="TRYPSIN_SER"/>
</dbReference>
<dbReference type="GeneID" id="100933396"/>
<keyword evidence="4 6" id="KW-0720">Serine protease</keyword>
<gene>
    <name evidence="9" type="primary">LOC100933396</name>
</gene>
<dbReference type="Pfam" id="PF00089">
    <property type="entry name" value="Trypsin"/>
    <property type="match status" value="1"/>
</dbReference>
<dbReference type="OrthoDB" id="10061449at2759"/>
<dbReference type="PRINTS" id="PR00722">
    <property type="entry name" value="CHYMOTRYPSIN"/>
</dbReference>
<accession>G3VAT3</accession>
<dbReference type="AlphaFoldDB" id="G3VAT3"/>
<dbReference type="GO" id="GO:0004252">
    <property type="term" value="F:serine-type endopeptidase activity"/>
    <property type="evidence" value="ECO:0007669"/>
    <property type="project" value="InterPro"/>
</dbReference>
<name>G3VAT3_SARHA</name>
<comment type="similarity">
    <text evidence="1">Belongs to the peptidase S1 family. Snake venom subfamily.</text>
</comment>
<keyword evidence="3 6" id="KW-0378">Hydrolase</keyword>
<dbReference type="STRING" id="9305.ENSSHAP00000000287"/>
<dbReference type="PROSITE" id="PS50240">
    <property type="entry name" value="TRYPSIN_DOM"/>
    <property type="match status" value="1"/>
</dbReference>
<evidence type="ECO:0000313" key="9">
    <source>
        <dbReference type="Ensembl" id="ENSSHAP00000000287.2"/>
    </source>
</evidence>
<dbReference type="GeneTree" id="ENSGT01020000230389"/>
<dbReference type="Proteomes" id="UP000007648">
    <property type="component" value="Unassembled WGS sequence"/>
</dbReference>
<feature type="chain" id="PRO_5029775010" description="Peptidase S1 domain-containing protein" evidence="7">
    <location>
        <begin position="24"/>
        <end position="259"/>
    </location>
</feature>
<dbReference type="PROSITE" id="PS00134">
    <property type="entry name" value="TRYPSIN_HIS"/>
    <property type="match status" value="1"/>
</dbReference>
<dbReference type="GO" id="GO:0030141">
    <property type="term" value="C:secretory granule"/>
    <property type="evidence" value="ECO:0007669"/>
    <property type="project" value="TreeGrafter"/>
</dbReference>
<keyword evidence="5" id="KW-1015">Disulfide bond</keyword>
<reference evidence="9" key="3">
    <citation type="submission" date="2025-09" db="UniProtKB">
        <authorList>
            <consortium name="Ensembl"/>
        </authorList>
    </citation>
    <scope>IDENTIFICATION</scope>
</reference>
<dbReference type="Ensembl" id="ENSSHAT00000000292.2">
    <property type="protein sequence ID" value="ENSSHAP00000000287.2"/>
    <property type="gene ID" value="ENSSHAG00000000252.2"/>
</dbReference>
<dbReference type="GO" id="GO:0006508">
    <property type="term" value="P:proteolysis"/>
    <property type="evidence" value="ECO:0007669"/>
    <property type="project" value="UniProtKB-KW"/>
</dbReference>
<reference evidence="9 10" key="1">
    <citation type="journal article" date="2011" name="Proc. Natl. Acad. Sci. U.S.A.">
        <title>Genetic diversity and population structure of the endangered marsupial Sarcophilus harrisii (Tasmanian devil).</title>
        <authorList>
            <person name="Miller W."/>
            <person name="Hayes V.M."/>
            <person name="Ratan A."/>
            <person name="Petersen D.C."/>
            <person name="Wittekindt N.E."/>
            <person name="Miller J."/>
            <person name="Walenz B."/>
            <person name="Knight J."/>
            <person name="Qi J."/>
            <person name="Zhao F."/>
            <person name="Wang Q."/>
            <person name="Bedoya-Reina O.C."/>
            <person name="Katiyar N."/>
            <person name="Tomsho L.P."/>
            <person name="Kasson L.M."/>
            <person name="Hardie R.A."/>
            <person name="Woodbridge P."/>
            <person name="Tindall E.A."/>
            <person name="Bertelsen M.F."/>
            <person name="Dixon D."/>
            <person name="Pyecroft S."/>
            <person name="Helgen K.M."/>
            <person name="Lesk A.M."/>
            <person name="Pringle T.H."/>
            <person name="Patterson N."/>
            <person name="Zhang Y."/>
            <person name="Kreiss A."/>
            <person name="Woods G.M."/>
            <person name="Jones M.E."/>
            <person name="Schuster S.C."/>
        </authorList>
    </citation>
    <scope>NUCLEOTIDE SEQUENCE [LARGE SCALE GENOMIC DNA]</scope>
</reference>
<evidence type="ECO:0000256" key="5">
    <source>
        <dbReference type="ARBA" id="ARBA00023157"/>
    </source>
</evidence>
<dbReference type="InterPro" id="IPR018114">
    <property type="entry name" value="TRYPSIN_HIS"/>
</dbReference>
<dbReference type="Gene3D" id="2.40.10.10">
    <property type="entry name" value="Trypsin-like serine proteases"/>
    <property type="match status" value="2"/>
</dbReference>
<dbReference type="PROSITE" id="PS00135">
    <property type="entry name" value="TRYPSIN_SER"/>
    <property type="match status" value="1"/>
</dbReference>
<dbReference type="InParanoid" id="G3VAT3"/>
<keyword evidence="7" id="KW-0732">Signal</keyword>
<dbReference type="InterPro" id="IPR001254">
    <property type="entry name" value="Trypsin_dom"/>
</dbReference>
<evidence type="ECO:0000256" key="3">
    <source>
        <dbReference type="ARBA" id="ARBA00022801"/>
    </source>
</evidence>
<reference evidence="9" key="2">
    <citation type="submission" date="2025-08" db="UniProtKB">
        <authorList>
            <consortium name="Ensembl"/>
        </authorList>
    </citation>
    <scope>IDENTIFICATION</scope>
</reference>
<feature type="signal peptide" evidence="7">
    <location>
        <begin position="1"/>
        <end position="23"/>
    </location>
</feature>
<evidence type="ECO:0000256" key="2">
    <source>
        <dbReference type="ARBA" id="ARBA00022670"/>
    </source>
</evidence>
<dbReference type="PANTHER" id="PTHR24271">
    <property type="entry name" value="KALLIKREIN-RELATED"/>
    <property type="match status" value="1"/>
</dbReference>
<dbReference type="SUPFAM" id="SSF50494">
    <property type="entry name" value="Trypsin-like serine proteases"/>
    <property type="match status" value="1"/>
</dbReference>
<keyword evidence="10" id="KW-1185">Reference proteome</keyword>
<evidence type="ECO:0000256" key="6">
    <source>
        <dbReference type="RuleBase" id="RU363034"/>
    </source>
</evidence>
<dbReference type="KEGG" id="shr:100933396"/>
<dbReference type="InterPro" id="IPR009003">
    <property type="entry name" value="Peptidase_S1_PA"/>
</dbReference>
<protein>
    <recommendedName>
        <fullName evidence="8">Peptidase S1 domain-containing protein</fullName>
    </recommendedName>
</protein>
<dbReference type="InterPro" id="IPR043504">
    <property type="entry name" value="Peptidase_S1_PA_chymotrypsin"/>
</dbReference>
<feature type="domain" description="Peptidase S1" evidence="8">
    <location>
        <begin position="35"/>
        <end position="257"/>
    </location>
</feature>
<dbReference type="HOGENOM" id="CLU_006842_1_1_1"/>
<dbReference type="eggNOG" id="KOG3627">
    <property type="taxonomic scope" value="Eukaryota"/>
</dbReference>
<proteinExistence type="inferred from homology"/>